<dbReference type="PANTHER" id="PTHR47971">
    <property type="entry name" value="KINESIN-RELATED PROTEIN 6"/>
    <property type="match status" value="1"/>
</dbReference>
<name>M8B0L7_AEGTA</name>
<dbReference type="Gene3D" id="3.40.850.10">
    <property type="entry name" value="Kinesin motor domain"/>
    <property type="match status" value="1"/>
</dbReference>
<dbReference type="GO" id="GO:0003777">
    <property type="term" value="F:microtubule motor activity"/>
    <property type="evidence" value="ECO:0007669"/>
    <property type="project" value="InterPro"/>
</dbReference>
<evidence type="ECO:0000313" key="8">
    <source>
        <dbReference type="EnsemblPlants" id="EMT10272"/>
    </source>
</evidence>
<sequence length="237" mass="25867">MARWLQSAGLQHLAVSSSAPGPGLAMGMAGDLRGGGILPNLLMQFSLELHTVNLDGGTMSLQFEEGYGPQSIEEKQKLYMLLRSLNFNGESASAPISEPYTPTTQSFSGGPPIDGFYSPELRGEFGAGLLDLHAMDDSELLSENVASEPFEASPFVPKETDDDEDDIISRSQQGLSENYGGAITREKESNTKESNVGKIKVVVRKRPLNRKEISRKEDDVIDVHNSQFLTVHEPKLK</sequence>
<evidence type="ECO:0000256" key="2">
    <source>
        <dbReference type="ARBA" id="ARBA00022490"/>
    </source>
</evidence>
<comment type="caution">
    <text evidence="6">Lacks conserved residue(s) required for the propagation of feature annotation.</text>
</comment>
<dbReference type="EnsemblPlants" id="EMT10272">
    <property type="protein sequence ID" value="EMT10272"/>
    <property type="gene ID" value="F775_17988"/>
</dbReference>
<comment type="subcellular location">
    <subcellularLocation>
        <location evidence="1">Cytoplasm</location>
        <location evidence="1">Cytoskeleton</location>
    </subcellularLocation>
</comment>
<dbReference type="GO" id="GO:0005524">
    <property type="term" value="F:ATP binding"/>
    <property type="evidence" value="ECO:0007669"/>
    <property type="project" value="InterPro"/>
</dbReference>
<keyword evidence="2" id="KW-0963">Cytoplasm</keyword>
<dbReference type="ExpressionAtlas" id="M8B0L7">
    <property type="expression patterns" value="baseline"/>
</dbReference>
<dbReference type="InterPro" id="IPR027640">
    <property type="entry name" value="Kinesin-like_fam"/>
</dbReference>
<evidence type="ECO:0000256" key="7">
    <source>
        <dbReference type="SAM" id="MobiDB-lite"/>
    </source>
</evidence>
<dbReference type="GO" id="GO:0007019">
    <property type="term" value="P:microtubule depolymerization"/>
    <property type="evidence" value="ECO:0007669"/>
    <property type="project" value="TreeGrafter"/>
</dbReference>
<dbReference type="GO" id="GO:0008017">
    <property type="term" value="F:microtubule binding"/>
    <property type="evidence" value="ECO:0007669"/>
    <property type="project" value="InterPro"/>
</dbReference>
<evidence type="ECO:0000256" key="4">
    <source>
        <dbReference type="ARBA" id="ARBA00023175"/>
    </source>
</evidence>
<dbReference type="AlphaFoldDB" id="M8B0L7"/>
<dbReference type="GO" id="GO:0005874">
    <property type="term" value="C:microtubule"/>
    <property type="evidence" value="ECO:0007669"/>
    <property type="project" value="UniProtKB-KW"/>
</dbReference>
<dbReference type="PANTHER" id="PTHR47971:SF8">
    <property type="entry name" value="KINESIN-LIKE PROTEIN"/>
    <property type="match status" value="1"/>
</dbReference>
<dbReference type="GO" id="GO:0007018">
    <property type="term" value="P:microtubule-based movement"/>
    <property type="evidence" value="ECO:0007669"/>
    <property type="project" value="InterPro"/>
</dbReference>
<organism evidence="8">
    <name type="scientific">Aegilops tauschii</name>
    <name type="common">Tausch's goatgrass</name>
    <name type="synonym">Aegilops squarrosa</name>
    <dbReference type="NCBI Taxonomy" id="37682"/>
    <lineage>
        <taxon>Eukaryota</taxon>
        <taxon>Viridiplantae</taxon>
        <taxon>Streptophyta</taxon>
        <taxon>Embryophyta</taxon>
        <taxon>Tracheophyta</taxon>
        <taxon>Spermatophyta</taxon>
        <taxon>Magnoliopsida</taxon>
        <taxon>Liliopsida</taxon>
        <taxon>Poales</taxon>
        <taxon>Poaceae</taxon>
        <taxon>BOP clade</taxon>
        <taxon>Pooideae</taxon>
        <taxon>Triticodae</taxon>
        <taxon>Triticeae</taxon>
        <taxon>Triticinae</taxon>
        <taxon>Aegilops</taxon>
    </lineage>
</organism>
<keyword evidence="4" id="KW-0505">Motor protein</keyword>
<feature type="region of interest" description="Disordered" evidence="7">
    <location>
        <begin position="146"/>
        <end position="195"/>
    </location>
</feature>
<accession>M8B0L7</accession>
<dbReference type="InterPro" id="IPR001752">
    <property type="entry name" value="Kinesin_motor_dom"/>
</dbReference>
<keyword evidence="5" id="KW-0206">Cytoskeleton</keyword>
<comment type="similarity">
    <text evidence="6">Belongs to the TRAFAC class myosin-kinesin ATPase superfamily. Kinesin family.</text>
</comment>
<reference evidence="8" key="1">
    <citation type="submission" date="2015-06" db="UniProtKB">
        <authorList>
            <consortium name="EnsemblPlants"/>
        </authorList>
    </citation>
    <scope>IDENTIFICATION</scope>
</reference>
<evidence type="ECO:0000256" key="6">
    <source>
        <dbReference type="PROSITE-ProRule" id="PRU00283"/>
    </source>
</evidence>
<evidence type="ECO:0000256" key="3">
    <source>
        <dbReference type="ARBA" id="ARBA00022701"/>
    </source>
</evidence>
<evidence type="ECO:0000256" key="5">
    <source>
        <dbReference type="ARBA" id="ARBA00023212"/>
    </source>
</evidence>
<evidence type="ECO:0000256" key="1">
    <source>
        <dbReference type="ARBA" id="ARBA00004245"/>
    </source>
</evidence>
<protein>
    <submittedName>
        <fullName evidence="8">Uncharacterized protein</fullName>
    </submittedName>
</protein>
<dbReference type="PROSITE" id="PS50067">
    <property type="entry name" value="KINESIN_MOTOR_2"/>
    <property type="match status" value="1"/>
</dbReference>
<proteinExistence type="inferred from homology"/>
<keyword evidence="3" id="KW-0493">Microtubule</keyword>
<dbReference type="InterPro" id="IPR036961">
    <property type="entry name" value="Kinesin_motor_dom_sf"/>
</dbReference>